<dbReference type="RefSeq" id="WP_378194242.1">
    <property type="nucleotide sequence ID" value="NZ_JBHLZP010000006.1"/>
</dbReference>
<dbReference type="Proteomes" id="UP001589627">
    <property type="component" value="Unassembled WGS sequence"/>
</dbReference>
<organism evidence="1 2">
    <name type="scientific">Actinoallomurus acaciae</name>
    <dbReference type="NCBI Taxonomy" id="502577"/>
    <lineage>
        <taxon>Bacteria</taxon>
        <taxon>Bacillati</taxon>
        <taxon>Actinomycetota</taxon>
        <taxon>Actinomycetes</taxon>
        <taxon>Streptosporangiales</taxon>
        <taxon>Thermomonosporaceae</taxon>
        <taxon>Actinoallomurus</taxon>
    </lineage>
</organism>
<evidence type="ECO:0000313" key="2">
    <source>
        <dbReference type="Proteomes" id="UP001589627"/>
    </source>
</evidence>
<reference evidence="1 2" key="1">
    <citation type="submission" date="2024-09" db="EMBL/GenBank/DDBJ databases">
        <authorList>
            <person name="Sun Q."/>
            <person name="Mori K."/>
        </authorList>
    </citation>
    <scope>NUCLEOTIDE SEQUENCE [LARGE SCALE GENOMIC DNA]</scope>
    <source>
        <strain evidence="1 2">TBRC 0563</strain>
    </source>
</reference>
<accession>A0ABV5Y7L7</accession>
<gene>
    <name evidence="1" type="ORF">ACFFNX_02305</name>
</gene>
<proteinExistence type="predicted"/>
<keyword evidence="2" id="KW-1185">Reference proteome</keyword>
<comment type="caution">
    <text evidence="1">The sequence shown here is derived from an EMBL/GenBank/DDBJ whole genome shotgun (WGS) entry which is preliminary data.</text>
</comment>
<protein>
    <submittedName>
        <fullName evidence="1">Uncharacterized protein</fullName>
    </submittedName>
</protein>
<evidence type="ECO:0000313" key="1">
    <source>
        <dbReference type="EMBL" id="MFB9831020.1"/>
    </source>
</evidence>
<dbReference type="EMBL" id="JBHLZP010000006">
    <property type="protein sequence ID" value="MFB9831020.1"/>
    <property type="molecule type" value="Genomic_DNA"/>
</dbReference>
<sequence>MTRTTGDQVTTEEFDRLGRDFPGWLIWRSGGHGRPGWWWATRSRLLTEEEMYAEMHHTVCGEDAETLRRQLDQQATIEAGRAAVGR</sequence>
<name>A0ABV5Y7L7_9ACTN</name>